<evidence type="ECO:0000259" key="10">
    <source>
        <dbReference type="SMART" id="SM01390"/>
    </source>
</evidence>
<dbReference type="GO" id="GO:0019843">
    <property type="term" value="F:rRNA binding"/>
    <property type="evidence" value="ECO:0007669"/>
    <property type="project" value="UniProtKB-UniRule"/>
</dbReference>
<evidence type="ECO:0000256" key="5">
    <source>
        <dbReference type="ARBA" id="ARBA00023274"/>
    </source>
</evidence>
<keyword evidence="3 7" id="KW-0694">RNA-binding</keyword>
<dbReference type="Pfam" id="PF01479">
    <property type="entry name" value="S4"/>
    <property type="match status" value="1"/>
</dbReference>
<dbReference type="InterPro" id="IPR005709">
    <property type="entry name" value="Ribosomal_uS4_bac-type"/>
</dbReference>
<dbReference type="InterPro" id="IPR002942">
    <property type="entry name" value="S4_RNA-bd"/>
</dbReference>
<reference evidence="11 12" key="1">
    <citation type="journal article" date="2017" name="ISME J.">
        <title>Potential for microbial H2 and metal transformations associated with novel bacteria and archaea in deep terrestrial subsurface sediments.</title>
        <authorList>
            <person name="Hernsdorf A.W."/>
            <person name="Amano Y."/>
            <person name="Miyakawa K."/>
            <person name="Ise K."/>
            <person name="Suzuki Y."/>
            <person name="Anantharaman K."/>
            <person name="Probst A."/>
            <person name="Burstein D."/>
            <person name="Thomas B.C."/>
            <person name="Banfield J.F."/>
        </authorList>
    </citation>
    <scope>NUCLEOTIDE SEQUENCE [LARGE SCALE GENOMIC DNA]</scope>
    <source>
        <strain evidence="11">HGW-Dojkabacteria-1</strain>
    </source>
</reference>
<dbReference type="PANTHER" id="PTHR11831">
    <property type="entry name" value="30S 40S RIBOSOMAL PROTEIN"/>
    <property type="match status" value="1"/>
</dbReference>
<feature type="region of interest" description="Disordered" evidence="8">
    <location>
        <begin position="21"/>
        <end position="50"/>
    </location>
</feature>
<name>A0A2N2F338_9BACT</name>
<evidence type="ECO:0000256" key="8">
    <source>
        <dbReference type="SAM" id="MobiDB-lite"/>
    </source>
</evidence>
<comment type="function">
    <text evidence="7">With S5 and S12 plays an important role in translational accuracy.</text>
</comment>
<dbReference type="Gene3D" id="3.10.290.10">
    <property type="entry name" value="RNA-binding S4 domain"/>
    <property type="match status" value="1"/>
</dbReference>
<dbReference type="EMBL" id="PHAO01000001">
    <property type="protein sequence ID" value="PKN02573.1"/>
    <property type="molecule type" value="Genomic_DNA"/>
</dbReference>
<feature type="domain" description="Small ribosomal subunit protein uS4 N-terminal" evidence="10">
    <location>
        <begin position="3"/>
        <end position="102"/>
    </location>
</feature>
<keyword evidence="5 7" id="KW-0687">Ribonucleoprotein</keyword>
<accession>A0A2N2F338</accession>
<sequence>MGRYTGPKERLSRREGVELHLKGSRSFSEKSGLKRKPFVPGQHGSKRRTRLSNYGLQLREKQKVKRTYGVREKQFRNIYLESNRRSKVYNTDKGLELLRLLELRIDNVLYLAGLAPSRSAARQYVVHGHVLLNGKKFTVPSAEMKEGDSLELKKASLAPSEKFFPVPEWIESKDNKAMVARLPIRDEIDEGIRENLIIEYYSR</sequence>
<dbReference type="Proteomes" id="UP000233417">
    <property type="component" value="Unassembled WGS sequence"/>
</dbReference>
<gene>
    <name evidence="7" type="primary">rpsD</name>
    <name evidence="11" type="ORF">CVU76_00845</name>
</gene>
<dbReference type="InterPro" id="IPR036986">
    <property type="entry name" value="S4_RNA-bd_sf"/>
</dbReference>
<evidence type="ECO:0000256" key="3">
    <source>
        <dbReference type="ARBA" id="ARBA00022884"/>
    </source>
</evidence>
<dbReference type="PROSITE" id="PS50889">
    <property type="entry name" value="S4"/>
    <property type="match status" value="1"/>
</dbReference>
<proteinExistence type="inferred from homology"/>
<evidence type="ECO:0000313" key="12">
    <source>
        <dbReference type="Proteomes" id="UP000233417"/>
    </source>
</evidence>
<evidence type="ECO:0000256" key="7">
    <source>
        <dbReference type="HAMAP-Rule" id="MF_01306"/>
    </source>
</evidence>
<dbReference type="AlphaFoldDB" id="A0A2N2F338"/>
<dbReference type="GO" id="GO:0042274">
    <property type="term" value="P:ribosomal small subunit biogenesis"/>
    <property type="evidence" value="ECO:0007669"/>
    <property type="project" value="TreeGrafter"/>
</dbReference>
<keyword evidence="2 7" id="KW-0699">rRNA-binding</keyword>
<protein>
    <recommendedName>
        <fullName evidence="6 7">Small ribosomal subunit protein uS4</fullName>
    </recommendedName>
</protein>
<dbReference type="Gene3D" id="1.10.1050.10">
    <property type="entry name" value="Ribosomal Protein S4 Delta 41, Chain A, domain 1"/>
    <property type="match status" value="1"/>
</dbReference>
<dbReference type="Pfam" id="PF00163">
    <property type="entry name" value="Ribosomal_S4"/>
    <property type="match status" value="1"/>
</dbReference>
<dbReference type="GO" id="GO:0003735">
    <property type="term" value="F:structural constituent of ribosome"/>
    <property type="evidence" value="ECO:0007669"/>
    <property type="project" value="InterPro"/>
</dbReference>
<dbReference type="GO" id="GO:0015935">
    <property type="term" value="C:small ribosomal subunit"/>
    <property type="evidence" value="ECO:0007669"/>
    <property type="project" value="InterPro"/>
</dbReference>
<evidence type="ECO:0000256" key="1">
    <source>
        <dbReference type="ARBA" id="ARBA00007465"/>
    </source>
</evidence>
<dbReference type="NCBIfam" id="NF003717">
    <property type="entry name" value="PRK05327.1"/>
    <property type="match status" value="1"/>
</dbReference>
<comment type="subunit">
    <text evidence="7">Part of the 30S ribosomal subunit. Contacts protein S5. The interaction surface between S4 and S5 is involved in control of translational fidelity.</text>
</comment>
<organism evidence="11 12">
    <name type="scientific">Candidatus Dojkabacteria bacterium HGW-Dojkabacteria-1</name>
    <dbReference type="NCBI Taxonomy" id="2013761"/>
    <lineage>
        <taxon>Bacteria</taxon>
        <taxon>Candidatus Dojkabacteria</taxon>
    </lineage>
</organism>
<dbReference type="InterPro" id="IPR022801">
    <property type="entry name" value="Ribosomal_uS4"/>
</dbReference>
<dbReference type="SMART" id="SM00363">
    <property type="entry name" value="S4"/>
    <property type="match status" value="1"/>
</dbReference>
<comment type="caution">
    <text evidence="11">The sequence shown here is derived from an EMBL/GenBank/DDBJ whole genome shotgun (WGS) entry which is preliminary data.</text>
</comment>
<dbReference type="PANTHER" id="PTHR11831:SF4">
    <property type="entry name" value="SMALL RIBOSOMAL SUBUNIT PROTEIN US4M"/>
    <property type="match status" value="1"/>
</dbReference>
<evidence type="ECO:0000256" key="4">
    <source>
        <dbReference type="ARBA" id="ARBA00022980"/>
    </source>
</evidence>
<dbReference type="InterPro" id="IPR001912">
    <property type="entry name" value="Ribosomal_uS4_N"/>
</dbReference>
<dbReference type="SUPFAM" id="SSF55174">
    <property type="entry name" value="Alpha-L RNA-binding motif"/>
    <property type="match status" value="1"/>
</dbReference>
<comment type="function">
    <text evidence="7">One of the primary rRNA binding proteins, it binds directly to 16S rRNA where it nucleates assembly of the body of the 30S subunit.</text>
</comment>
<evidence type="ECO:0000259" key="9">
    <source>
        <dbReference type="SMART" id="SM00363"/>
    </source>
</evidence>
<dbReference type="SMART" id="SM01390">
    <property type="entry name" value="Ribosomal_S4"/>
    <property type="match status" value="1"/>
</dbReference>
<evidence type="ECO:0000256" key="2">
    <source>
        <dbReference type="ARBA" id="ARBA00022730"/>
    </source>
</evidence>
<dbReference type="GO" id="GO:0006412">
    <property type="term" value="P:translation"/>
    <property type="evidence" value="ECO:0007669"/>
    <property type="project" value="UniProtKB-UniRule"/>
</dbReference>
<dbReference type="HAMAP" id="MF_01306_B">
    <property type="entry name" value="Ribosomal_uS4_B"/>
    <property type="match status" value="1"/>
</dbReference>
<evidence type="ECO:0000313" key="11">
    <source>
        <dbReference type="EMBL" id="PKN02573.1"/>
    </source>
</evidence>
<feature type="domain" description="RNA-binding S4" evidence="9">
    <location>
        <begin position="103"/>
        <end position="170"/>
    </location>
</feature>
<dbReference type="CDD" id="cd00165">
    <property type="entry name" value="S4"/>
    <property type="match status" value="1"/>
</dbReference>
<feature type="compositionally biased region" description="Basic and acidic residues" evidence="8">
    <location>
        <begin position="21"/>
        <end position="32"/>
    </location>
</feature>
<keyword evidence="4 7" id="KW-0689">Ribosomal protein</keyword>
<evidence type="ECO:0000256" key="6">
    <source>
        <dbReference type="ARBA" id="ARBA00035254"/>
    </source>
</evidence>
<comment type="similarity">
    <text evidence="1 7">Belongs to the universal ribosomal protein uS4 family.</text>
</comment>